<dbReference type="GO" id="GO:0005739">
    <property type="term" value="C:mitochondrion"/>
    <property type="evidence" value="ECO:0007669"/>
    <property type="project" value="UniProtKB-SubCell"/>
</dbReference>
<feature type="domain" description="DML1/Misato tubulin" evidence="5">
    <location>
        <begin position="144"/>
        <end position="334"/>
    </location>
</feature>
<evidence type="ECO:0000256" key="1">
    <source>
        <dbReference type="ARBA" id="ARBA00004173"/>
    </source>
</evidence>
<evidence type="ECO:0000256" key="3">
    <source>
        <dbReference type="ARBA" id="ARBA00023128"/>
    </source>
</evidence>
<dbReference type="OrthoDB" id="271881at2759"/>
<protein>
    <recommendedName>
        <fullName evidence="8">Protein misato</fullName>
    </recommendedName>
</protein>
<dbReference type="GO" id="GO:0007005">
    <property type="term" value="P:mitochondrion organization"/>
    <property type="evidence" value="ECO:0007669"/>
    <property type="project" value="InterPro"/>
</dbReference>
<dbReference type="InterPro" id="IPR019605">
    <property type="entry name" value="Misato_II_tubulin-like"/>
</dbReference>
<accession>A0A9N9RRH8</accession>
<evidence type="ECO:0000313" key="6">
    <source>
        <dbReference type="EMBL" id="CAG9803543.1"/>
    </source>
</evidence>
<dbReference type="CDD" id="cd06060">
    <property type="entry name" value="misato"/>
    <property type="match status" value="1"/>
</dbReference>
<dbReference type="Pfam" id="PF14881">
    <property type="entry name" value="Tubulin_3"/>
    <property type="match status" value="1"/>
</dbReference>
<sequence length="560" mass="65183">MSNTKEIITLQFGNYANFVGTHFWNAQEHSFNYDPDVEEPAEINHDVLFREGKFFKNITFTPRMLLLDCKGSLKYIKESGNLYSNISLERNNPEKNLLDQVIHTIDWDEENIEVMESEEIPMTDYQRSLMETDDDDEKIFDLKSSVQNWPDFMYTRYHPRSINIIKDYEYHNDISTLDTFSAGLQLWNNPFFEDDYCDKIRMYIEECDQSQGFQTIFDSIDGFSGVAIKCMEYLEDEYSKSILAFPLIPNRTKTFQFADEGMSETIRLVNLAFSYAKLSEHSSLFIPLSTMERGWRNIGEPRKFPNMSYESDNLYHSSSILSSFIDTMSLQYRLREHSSQNYLSNFCAQMNTYGRKMCGGKTSLPFPMQEKEDLIEFLDKFDGDLMQSISPNVKIGTDRIVQHVTLRGLSKTRLKKPLEKAKDQMKMAAYKCTSISEMLQLYFQCNTYASLSHVAAVGSPLQVKLPFPKEFFDSRIASNGFLREFQSEEKANVREVPIMTAVQNSSELANTLENLHTHVERVKLAKVPRFSDSGLEKEEYKELLEQLLVFKEQYDENSFL</sequence>
<feature type="domain" description="Misato Segment II tubulin-like" evidence="4">
    <location>
        <begin position="5"/>
        <end position="130"/>
    </location>
</feature>
<reference evidence="6" key="1">
    <citation type="submission" date="2022-01" db="EMBL/GenBank/DDBJ databases">
        <authorList>
            <person name="King R."/>
        </authorList>
    </citation>
    <scope>NUCLEOTIDE SEQUENCE</scope>
</reference>
<evidence type="ECO:0000313" key="7">
    <source>
        <dbReference type="Proteomes" id="UP001153620"/>
    </source>
</evidence>
<dbReference type="InterPro" id="IPR036525">
    <property type="entry name" value="Tubulin/FtsZ_GTPase_sf"/>
</dbReference>
<organism evidence="6 7">
    <name type="scientific">Chironomus riparius</name>
    <dbReference type="NCBI Taxonomy" id="315576"/>
    <lineage>
        <taxon>Eukaryota</taxon>
        <taxon>Metazoa</taxon>
        <taxon>Ecdysozoa</taxon>
        <taxon>Arthropoda</taxon>
        <taxon>Hexapoda</taxon>
        <taxon>Insecta</taxon>
        <taxon>Pterygota</taxon>
        <taxon>Neoptera</taxon>
        <taxon>Endopterygota</taxon>
        <taxon>Diptera</taxon>
        <taxon>Nematocera</taxon>
        <taxon>Chironomoidea</taxon>
        <taxon>Chironomidae</taxon>
        <taxon>Chironominae</taxon>
        <taxon>Chironomus</taxon>
    </lineage>
</organism>
<name>A0A9N9RRH8_9DIPT</name>
<comment type="subcellular location">
    <subcellularLocation>
        <location evidence="1">Mitochondrion</location>
    </subcellularLocation>
</comment>
<evidence type="ECO:0000259" key="4">
    <source>
        <dbReference type="Pfam" id="PF10644"/>
    </source>
</evidence>
<dbReference type="InterPro" id="IPR049942">
    <property type="entry name" value="DML1/Misato"/>
</dbReference>
<dbReference type="Proteomes" id="UP001153620">
    <property type="component" value="Chromosome 2"/>
</dbReference>
<keyword evidence="3" id="KW-0496">Mitochondrion</keyword>
<comment type="similarity">
    <text evidence="2">Belongs to the misato family.</text>
</comment>
<dbReference type="EMBL" id="OU895878">
    <property type="protein sequence ID" value="CAG9803543.1"/>
    <property type="molecule type" value="Genomic_DNA"/>
</dbReference>
<reference evidence="6" key="2">
    <citation type="submission" date="2022-10" db="EMBL/GenBank/DDBJ databases">
        <authorList>
            <consortium name="ENA_rothamsted_submissions"/>
            <consortium name="culmorum"/>
            <person name="King R."/>
        </authorList>
    </citation>
    <scope>NUCLEOTIDE SEQUENCE</scope>
</reference>
<keyword evidence="7" id="KW-1185">Reference proteome</keyword>
<dbReference type="Gene3D" id="3.40.50.1440">
    <property type="entry name" value="Tubulin/FtsZ, GTPase domain"/>
    <property type="match status" value="1"/>
</dbReference>
<evidence type="ECO:0000256" key="2">
    <source>
        <dbReference type="ARBA" id="ARBA00008507"/>
    </source>
</evidence>
<dbReference type="PANTHER" id="PTHR13391">
    <property type="entry name" value="MITOCHONDRIAL DISTRIBUTION REGULATOR MISATO"/>
    <property type="match status" value="1"/>
</dbReference>
<gene>
    <name evidence="6" type="ORF">CHIRRI_LOCUS6441</name>
</gene>
<dbReference type="PANTHER" id="PTHR13391:SF0">
    <property type="entry name" value="PROTEIN MISATO HOMOLOG 1"/>
    <property type="match status" value="1"/>
</dbReference>
<dbReference type="Pfam" id="PF10644">
    <property type="entry name" value="Misat_Tub_SegII"/>
    <property type="match status" value="1"/>
</dbReference>
<dbReference type="SUPFAM" id="SSF52490">
    <property type="entry name" value="Tubulin nucleotide-binding domain-like"/>
    <property type="match status" value="1"/>
</dbReference>
<evidence type="ECO:0000259" key="5">
    <source>
        <dbReference type="Pfam" id="PF14881"/>
    </source>
</evidence>
<evidence type="ECO:0008006" key="8">
    <source>
        <dbReference type="Google" id="ProtNLM"/>
    </source>
</evidence>
<dbReference type="AlphaFoldDB" id="A0A9N9RRH8"/>
<dbReference type="InterPro" id="IPR029209">
    <property type="entry name" value="DML1/Misato_tubulin"/>
</dbReference>
<proteinExistence type="inferred from homology"/>